<sequence>MSATLTVVRMTKLRLNLDTGNSPSLNTVYLTSKKEITMFVELVYDKRNVEGLPGAREIILNELTKRVHRIFPAAQVRVKPMQANALNSDCTKTEKERLNRMLEEMFEEADMWLVAE</sequence>
<evidence type="ECO:0000313" key="2">
    <source>
        <dbReference type="Proteomes" id="UP000002084"/>
    </source>
</evidence>
<evidence type="ECO:0008006" key="3">
    <source>
        <dbReference type="Google" id="ProtNLM"/>
    </source>
</evidence>
<gene>
    <name evidence="1" type="ordered locus">SARI_01742</name>
</gene>
<protein>
    <recommendedName>
        <fullName evidence="3">Virulence protein MsgA</fullName>
    </recommendedName>
</protein>
<dbReference type="InterPro" id="IPR036687">
    <property type="entry name" value="DinI-like_sf"/>
</dbReference>
<dbReference type="HOGENOM" id="CLU_169697_0_0_6"/>
<organism evidence="1 2">
    <name type="scientific">Salmonella arizonae (strain ATCC BAA-731 / CDC346-86 / RSK2980)</name>
    <dbReference type="NCBI Taxonomy" id="41514"/>
    <lineage>
        <taxon>Bacteria</taxon>
        <taxon>Pseudomonadati</taxon>
        <taxon>Pseudomonadota</taxon>
        <taxon>Gammaproteobacteria</taxon>
        <taxon>Enterobacterales</taxon>
        <taxon>Enterobacteriaceae</taxon>
        <taxon>Salmonella</taxon>
    </lineage>
</organism>
<reference evidence="1 2" key="1">
    <citation type="submission" date="2007-11" db="EMBL/GenBank/DDBJ databases">
        <authorList>
            <consortium name="The Salmonella enterica serovar Arizonae Genome Sequencing Project"/>
            <person name="McClelland M."/>
            <person name="Sanderson E.K."/>
            <person name="Porwollik S."/>
            <person name="Spieth J."/>
            <person name="Clifton W.S."/>
            <person name="Fulton R."/>
            <person name="Chunyan W."/>
            <person name="Wollam A."/>
            <person name="Shah N."/>
            <person name="Pepin K."/>
            <person name="Bhonagiri V."/>
            <person name="Nash W."/>
            <person name="Johnson M."/>
            <person name="Thiruvilangam P."/>
            <person name="Wilson R."/>
        </authorList>
    </citation>
    <scope>NUCLEOTIDE SEQUENCE [LARGE SCALE GENOMIC DNA]</scope>
    <source>
        <strain evidence="2">ATCC BAA-731 / CDC346-86 / RSK2980</strain>
    </source>
</reference>
<dbReference type="PANTHER" id="PTHR36572">
    <property type="entry name" value="DNA DAMAGE-INDUCIBLE PROTEIN I-RELATED"/>
    <property type="match status" value="1"/>
</dbReference>
<dbReference type="Gene3D" id="3.30.910.10">
    <property type="entry name" value="DinI-like"/>
    <property type="match status" value="1"/>
</dbReference>
<dbReference type="Proteomes" id="UP000002084">
    <property type="component" value="Chromosome"/>
</dbReference>
<accession>A9MG66</accession>
<dbReference type="AlphaFoldDB" id="A9MG66"/>
<evidence type="ECO:0000313" key="1">
    <source>
        <dbReference type="EMBL" id="ABX21628.1"/>
    </source>
</evidence>
<dbReference type="PANTHER" id="PTHR36572:SF3">
    <property type="entry name" value="VIRULENCE PROTEIN MSGA"/>
    <property type="match status" value="1"/>
</dbReference>
<dbReference type="EMBL" id="CP000880">
    <property type="protein sequence ID" value="ABX21628.1"/>
    <property type="molecule type" value="Genomic_DNA"/>
</dbReference>
<dbReference type="SUPFAM" id="SSF54857">
    <property type="entry name" value="DNA damage-inducible protein DinI"/>
    <property type="match status" value="1"/>
</dbReference>
<proteinExistence type="predicted"/>
<dbReference type="InterPro" id="IPR010391">
    <property type="entry name" value="DNA_damage-inducible_DinI-like"/>
</dbReference>
<keyword evidence="2" id="KW-1185">Reference proteome</keyword>
<dbReference type="Pfam" id="PF06183">
    <property type="entry name" value="DinI"/>
    <property type="match status" value="1"/>
</dbReference>
<dbReference type="STRING" id="41514.SARI_01742"/>
<name>A9MG66_SALAR</name>
<dbReference type="KEGG" id="ses:SARI_01742"/>